<organism evidence="2 3">
    <name type="scientific">Nocardioides terrae</name>
    <dbReference type="NCBI Taxonomy" id="574651"/>
    <lineage>
        <taxon>Bacteria</taxon>
        <taxon>Bacillati</taxon>
        <taxon>Actinomycetota</taxon>
        <taxon>Actinomycetes</taxon>
        <taxon>Propionibacteriales</taxon>
        <taxon>Nocardioidaceae</taxon>
        <taxon>Nocardioides</taxon>
    </lineage>
</organism>
<reference evidence="2 3" key="1">
    <citation type="submission" date="2016-10" db="EMBL/GenBank/DDBJ databases">
        <authorList>
            <person name="de Groot N.N."/>
        </authorList>
    </citation>
    <scope>NUCLEOTIDE SEQUENCE [LARGE SCALE GENOMIC DNA]</scope>
    <source>
        <strain evidence="2 3">CGMCC 1.7056</strain>
    </source>
</reference>
<feature type="compositionally biased region" description="Basic and acidic residues" evidence="1">
    <location>
        <begin position="1"/>
        <end position="11"/>
    </location>
</feature>
<keyword evidence="3" id="KW-1185">Reference proteome</keyword>
<proteinExistence type="predicted"/>
<dbReference type="InterPro" id="IPR014710">
    <property type="entry name" value="RmlC-like_jellyroll"/>
</dbReference>
<dbReference type="InterPro" id="IPR011051">
    <property type="entry name" value="RmlC_Cupin_sf"/>
</dbReference>
<evidence type="ECO:0000256" key="1">
    <source>
        <dbReference type="SAM" id="MobiDB-lite"/>
    </source>
</evidence>
<dbReference type="RefSeq" id="WP_091120163.1">
    <property type="nucleotide sequence ID" value="NZ_FOLB01000002.1"/>
</dbReference>
<dbReference type="STRING" id="574651.SAMN04487968_10276"/>
<dbReference type="Proteomes" id="UP000198832">
    <property type="component" value="Unassembled WGS sequence"/>
</dbReference>
<protein>
    <recommendedName>
        <fullName evidence="4">Cupin domain-containing protein</fullName>
    </recommendedName>
</protein>
<evidence type="ECO:0000313" key="3">
    <source>
        <dbReference type="Proteomes" id="UP000198832"/>
    </source>
</evidence>
<feature type="region of interest" description="Disordered" evidence="1">
    <location>
        <begin position="1"/>
        <end position="25"/>
    </location>
</feature>
<dbReference type="EMBL" id="FOLB01000002">
    <property type="protein sequence ID" value="SFB86430.1"/>
    <property type="molecule type" value="Genomic_DNA"/>
</dbReference>
<sequence length="415" mass="47553">MSIDETTEKVWQEPTGHARAGFGDFKKQPTPYDSFMDSEGIPVWRGLGVRTVLDLPREDWERKGGRGSYIQTYGTETKWGHFVVEVPAGGALNPEKHLFEEIYLAVEGRGTCEVWQEGDVNKHVFEWQRGSMFSIPMNAWFRIVNATSKPAVLMAGNTAPNVLNQLNNVEAVFNNDFIFRDRFSGADDFYKYREEVEPDPVRGLAMRRTNFIPDVVNCDLPLDNRRSPGYRRVEPMMTDNQFYFWIAQHENGRYSKAHAHTSAAILICLKGKGYTHTWPENLGPTPWADGNGDQVQRLDYEQFGFITAAPGGQRWYHQHFSVSKEPFRLSAWFGPHNPGRDPGAPGSKHTDYTARELHEGGTAIAYWQEDPHVRNEYECLLKENGVECRMDPAWYEKPEGIEWDYDSRTMAEGIQ</sequence>
<dbReference type="Gene3D" id="2.60.120.10">
    <property type="entry name" value="Jelly Rolls"/>
    <property type="match status" value="2"/>
</dbReference>
<gene>
    <name evidence="2" type="ORF">SAMN04487968_10276</name>
</gene>
<evidence type="ECO:0008006" key="4">
    <source>
        <dbReference type="Google" id="ProtNLM"/>
    </source>
</evidence>
<dbReference type="AlphaFoldDB" id="A0A1I1END5"/>
<name>A0A1I1END5_9ACTN</name>
<dbReference type="OrthoDB" id="7797852at2"/>
<dbReference type="SUPFAM" id="SSF51182">
    <property type="entry name" value="RmlC-like cupins"/>
    <property type="match status" value="1"/>
</dbReference>
<accession>A0A1I1END5</accession>
<evidence type="ECO:0000313" key="2">
    <source>
        <dbReference type="EMBL" id="SFB86430.1"/>
    </source>
</evidence>